<reference evidence="6 7" key="1">
    <citation type="submission" date="2017-06" db="EMBL/GenBank/DDBJ databases">
        <authorList>
            <person name="Kim H.J."/>
            <person name="Triplett B.A."/>
        </authorList>
    </citation>
    <scope>NUCLEOTIDE SEQUENCE [LARGE SCALE GENOMIC DNA]</scope>
    <source>
        <strain evidence="6 7">DSM 43151</strain>
    </source>
</reference>
<dbReference type="OrthoDB" id="3355527at2"/>
<evidence type="ECO:0000256" key="4">
    <source>
        <dbReference type="PIRSR" id="PIRSR000089-1"/>
    </source>
</evidence>
<evidence type="ECO:0000313" key="6">
    <source>
        <dbReference type="EMBL" id="SNR71966.1"/>
    </source>
</evidence>
<dbReference type="RefSeq" id="WP_089293730.1">
    <property type="nucleotide sequence ID" value="NZ_BOMU01000035.1"/>
</dbReference>
<dbReference type="InterPro" id="IPR014729">
    <property type="entry name" value="Rossmann-like_a/b/a_fold"/>
</dbReference>
<evidence type="ECO:0000313" key="7">
    <source>
        <dbReference type="Proteomes" id="UP000198415"/>
    </source>
</evidence>
<keyword evidence="4" id="KW-0274">FAD</keyword>
<evidence type="ECO:0000256" key="1">
    <source>
        <dbReference type="ARBA" id="ARBA00005817"/>
    </source>
</evidence>
<comment type="similarity">
    <text evidence="1">Belongs to the ETF alpha-subunit/FixB family.</text>
</comment>
<dbReference type="EMBL" id="FZNR01000005">
    <property type="protein sequence ID" value="SNR71966.1"/>
    <property type="molecule type" value="Genomic_DNA"/>
</dbReference>
<feature type="binding site" evidence="4">
    <location>
        <position position="210"/>
    </location>
    <ligand>
        <name>FAD</name>
        <dbReference type="ChEBI" id="CHEBI:57692"/>
    </ligand>
</feature>
<dbReference type="Gene3D" id="3.40.50.620">
    <property type="entry name" value="HUPs"/>
    <property type="match status" value="1"/>
</dbReference>
<dbReference type="SUPFAM" id="SSF52402">
    <property type="entry name" value="Adenine nucleotide alpha hydrolases-like"/>
    <property type="match status" value="1"/>
</dbReference>
<dbReference type="GO" id="GO:0033539">
    <property type="term" value="P:fatty acid beta-oxidation using acyl-CoA dehydrogenase"/>
    <property type="evidence" value="ECO:0007669"/>
    <property type="project" value="TreeGrafter"/>
</dbReference>
<comment type="function">
    <text evidence="3">The electron transfer flavoprotein serves as a specific electron acceptor for other dehydrogenases. It transfers the electrons to the main respiratory chain via ETF-ubiquinone oxidoreductase (ETF dehydrogenase).</text>
</comment>
<dbReference type="GO" id="GO:0050660">
    <property type="term" value="F:flavin adenine dinucleotide binding"/>
    <property type="evidence" value="ECO:0007669"/>
    <property type="project" value="InterPro"/>
</dbReference>
<name>A0A238YL33_9ACTN</name>
<sequence>MGSVLVLVDRAATDGSVCGSTCALLTLARRLGSPTAVLCGPADAASVARLGRFGADTIKTITSTDLDEHPAAARVELLSYLVRRTAPDAVLITSHRLGREIAARLTARLGSGLISDAIDLRMDADGPVAVQSALLGAYRVESRVPCGTPVFTVRADAVRAVAAPARPDVQRLHLAFSPGVRAVRRIARRPVGGELRPDLATAAIVVAGGRGLGSQQSFGLVGALAEALSGTAGGSHAATELGWCARREQIDQLGTIVHPRLYLALGISGSVRHRAAMQHAETIVAIDRNPAAPIFDLADLGVVGDVHQVVPELLAEIRRRRADPMISHSEETT</sequence>
<gene>
    <name evidence="6" type="ORF">SAMN06264365_1053</name>
</gene>
<dbReference type="Pfam" id="PF00766">
    <property type="entry name" value="ETF_alpha"/>
    <property type="match status" value="1"/>
</dbReference>
<dbReference type="SUPFAM" id="SSF52467">
    <property type="entry name" value="DHS-like NAD/FAD-binding domain"/>
    <property type="match status" value="1"/>
</dbReference>
<dbReference type="AlphaFoldDB" id="A0A238YL33"/>
<dbReference type="Gene3D" id="3.40.50.1220">
    <property type="entry name" value="TPP-binding domain"/>
    <property type="match status" value="1"/>
</dbReference>
<dbReference type="InterPro" id="IPR014730">
    <property type="entry name" value="ETF_a/b_N"/>
</dbReference>
<dbReference type="SMART" id="SM00893">
    <property type="entry name" value="ETF"/>
    <property type="match status" value="1"/>
</dbReference>
<feature type="binding site" evidence="4">
    <location>
        <begin position="266"/>
        <end position="273"/>
    </location>
    <ligand>
        <name>FAD</name>
        <dbReference type="ChEBI" id="CHEBI:57692"/>
    </ligand>
</feature>
<keyword evidence="7" id="KW-1185">Reference proteome</keyword>
<evidence type="ECO:0000256" key="3">
    <source>
        <dbReference type="ARBA" id="ARBA00025649"/>
    </source>
</evidence>
<dbReference type="PANTHER" id="PTHR43153">
    <property type="entry name" value="ELECTRON TRANSFER FLAVOPROTEIN ALPHA"/>
    <property type="match status" value="1"/>
</dbReference>
<dbReference type="InterPro" id="IPR029035">
    <property type="entry name" value="DHS-like_NAD/FAD-binding_dom"/>
</dbReference>
<dbReference type="PANTHER" id="PTHR43153:SF1">
    <property type="entry name" value="ELECTRON TRANSFER FLAVOPROTEIN SUBUNIT ALPHA, MITOCHONDRIAL"/>
    <property type="match status" value="1"/>
</dbReference>
<protein>
    <submittedName>
        <fullName evidence="6">Electron transfer flavoprotein alpha subunit</fullName>
    </submittedName>
</protein>
<evidence type="ECO:0000256" key="2">
    <source>
        <dbReference type="ARBA" id="ARBA00011355"/>
    </source>
</evidence>
<accession>A0A238YL33</accession>
<feature type="domain" description="Electron transfer flavoprotein alpha/beta-subunit N-terminal" evidence="5">
    <location>
        <begin position="5"/>
        <end position="182"/>
    </location>
</feature>
<evidence type="ECO:0000259" key="5">
    <source>
        <dbReference type="SMART" id="SM00893"/>
    </source>
</evidence>
<dbReference type="Pfam" id="PF01012">
    <property type="entry name" value="ETF"/>
    <property type="match status" value="1"/>
</dbReference>
<keyword evidence="4" id="KW-0285">Flavoprotein</keyword>
<comment type="subunit">
    <text evidence="2">Heterodimer of an alpha and a beta subunit.</text>
</comment>
<dbReference type="GO" id="GO:0009055">
    <property type="term" value="F:electron transfer activity"/>
    <property type="evidence" value="ECO:0007669"/>
    <property type="project" value="InterPro"/>
</dbReference>
<dbReference type="InterPro" id="IPR014731">
    <property type="entry name" value="ETF_asu_C"/>
</dbReference>
<organism evidence="6 7">
    <name type="scientific">Actinoplanes regularis</name>
    <dbReference type="NCBI Taxonomy" id="52697"/>
    <lineage>
        <taxon>Bacteria</taxon>
        <taxon>Bacillati</taxon>
        <taxon>Actinomycetota</taxon>
        <taxon>Actinomycetes</taxon>
        <taxon>Micromonosporales</taxon>
        <taxon>Micromonosporaceae</taxon>
        <taxon>Actinoplanes</taxon>
    </lineage>
</organism>
<dbReference type="InterPro" id="IPR001308">
    <property type="entry name" value="ETF_a/FixB"/>
</dbReference>
<comment type="cofactor">
    <cofactor evidence="4">
        <name>FAD</name>
        <dbReference type="ChEBI" id="CHEBI:57692"/>
    </cofactor>
    <text evidence="4">Binds 1 FAD per dimer.</text>
</comment>
<dbReference type="PIRSF" id="PIRSF000089">
    <property type="entry name" value="Electra_flavoP_a"/>
    <property type="match status" value="1"/>
</dbReference>
<dbReference type="Proteomes" id="UP000198415">
    <property type="component" value="Unassembled WGS sequence"/>
</dbReference>
<proteinExistence type="inferred from homology"/>